<evidence type="ECO:0000313" key="3">
    <source>
        <dbReference type="EMBL" id="NWC33704.1"/>
    </source>
</evidence>
<dbReference type="Gene3D" id="3.30.70.1060">
    <property type="entry name" value="Dimeric alpha+beta barrel"/>
    <property type="match status" value="1"/>
</dbReference>
<reference evidence="3 4" key="1">
    <citation type="submission" date="2020-04" db="EMBL/GenBank/DDBJ databases">
        <title>Molecular characterization of pseudomonads from Agaricus bisporus reveal novel blotch 2 pathogens in Western Europe.</title>
        <authorList>
            <person name="Taparia T."/>
            <person name="Krijger M."/>
            <person name="Haynes E."/>
            <person name="Elpinstone J.G."/>
            <person name="Noble R."/>
            <person name="Van Der Wolf J."/>
        </authorList>
    </citation>
    <scope>NUCLEOTIDE SEQUENCE [LARGE SCALE GENOMIC DNA]</scope>
    <source>
        <strain evidence="3 4">IPO3737</strain>
    </source>
</reference>
<dbReference type="InterPro" id="IPR005545">
    <property type="entry name" value="YCII"/>
</dbReference>
<dbReference type="Proteomes" id="UP000520592">
    <property type="component" value="Unassembled WGS sequence"/>
</dbReference>
<dbReference type="Pfam" id="PF03795">
    <property type="entry name" value="YCII"/>
    <property type="match status" value="1"/>
</dbReference>
<name>A0A7Y7YD50_9PSED</name>
<gene>
    <name evidence="3" type="ORF">HX876_14985</name>
</gene>
<dbReference type="EMBL" id="JACAQD010000016">
    <property type="protein sequence ID" value="NWC33704.1"/>
    <property type="molecule type" value="Genomic_DNA"/>
</dbReference>
<dbReference type="RefSeq" id="WP_177061874.1">
    <property type="nucleotide sequence ID" value="NZ_JACAPB010000025.1"/>
</dbReference>
<comment type="similarity">
    <text evidence="1">Belongs to the YciI family.</text>
</comment>
<sequence>MEHNRVTREQVLAASKGMLQKQFYAVFSTPANGMGPVMDNLPVHLEHQCKIEREGILVAAGPHWSDDEQYWDGDGLFIIRATSIEHAREIAAQDPMHQCGARKFSIRPWLVNEGRLNLKIEFSTGKVTVD</sequence>
<accession>A0A7Y7YD50</accession>
<dbReference type="InterPro" id="IPR011008">
    <property type="entry name" value="Dimeric_a/b-barrel"/>
</dbReference>
<feature type="domain" description="YCII-related" evidence="2">
    <location>
        <begin position="36"/>
        <end position="109"/>
    </location>
</feature>
<evidence type="ECO:0000259" key="2">
    <source>
        <dbReference type="Pfam" id="PF03795"/>
    </source>
</evidence>
<dbReference type="AlphaFoldDB" id="A0A7Y7YD50"/>
<evidence type="ECO:0000256" key="1">
    <source>
        <dbReference type="ARBA" id="ARBA00007689"/>
    </source>
</evidence>
<evidence type="ECO:0000313" key="4">
    <source>
        <dbReference type="Proteomes" id="UP000520592"/>
    </source>
</evidence>
<protein>
    <recommendedName>
        <fullName evidence="2">YCII-related domain-containing protein</fullName>
    </recommendedName>
</protein>
<dbReference type="SUPFAM" id="SSF54909">
    <property type="entry name" value="Dimeric alpha+beta barrel"/>
    <property type="match status" value="1"/>
</dbReference>
<comment type="caution">
    <text evidence="3">The sequence shown here is derived from an EMBL/GenBank/DDBJ whole genome shotgun (WGS) entry which is preliminary data.</text>
</comment>
<proteinExistence type="inferred from homology"/>
<organism evidence="3 4">
    <name type="scientific">Pseudomonas gingeri</name>
    <dbReference type="NCBI Taxonomy" id="117681"/>
    <lineage>
        <taxon>Bacteria</taxon>
        <taxon>Pseudomonadati</taxon>
        <taxon>Pseudomonadota</taxon>
        <taxon>Gammaproteobacteria</taxon>
        <taxon>Pseudomonadales</taxon>
        <taxon>Pseudomonadaceae</taxon>
        <taxon>Pseudomonas</taxon>
    </lineage>
</organism>